<keyword evidence="2" id="KW-1185">Reference proteome</keyword>
<proteinExistence type="predicted"/>
<dbReference type="EMBL" id="SWAD01000003">
    <property type="protein sequence ID" value="TMQ78752.1"/>
    <property type="molecule type" value="Genomic_DNA"/>
</dbReference>
<name>A0A5S4ETC4_9PROT</name>
<dbReference type="AlphaFoldDB" id="A0A5S4ETC4"/>
<gene>
    <name evidence="1" type="ORF">ACCUM_0874</name>
</gene>
<reference evidence="1 2" key="1">
    <citation type="submission" date="2019-04" db="EMBL/GenBank/DDBJ databases">
        <title>A novel phosphate-accumulating bacterium identified in bioreactor for phosphate removal from wastewater.</title>
        <authorList>
            <person name="Kotlyarov R.Y."/>
            <person name="Beletsky A.V."/>
            <person name="Kallistova A.Y."/>
            <person name="Dorofeev A.G."/>
            <person name="Nikolaev Y.Y."/>
            <person name="Pimenov N.V."/>
            <person name="Ravin N.V."/>
            <person name="Mardanov A.V."/>
        </authorList>
    </citation>
    <scope>NUCLEOTIDE SEQUENCE [LARGE SCALE GENOMIC DNA]</scope>
    <source>
        <strain evidence="1 2">Bin19</strain>
    </source>
</reference>
<evidence type="ECO:0000313" key="1">
    <source>
        <dbReference type="EMBL" id="TMQ78752.1"/>
    </source>
</evidence>
<comment type="caution">
    <text evidence="1">The sequence shown here is derived from an EMBL/GenBank/DDBJ whole genome shotgun (WGS) entry which is preliminary data.</text>
</comment>
<sequence>MSVLQDLLGATKPWLERRLREPGLLLGVDDAESMKKLRAGFDVA</sequence>
<dbReference type="Proteomes" id="UP000306324">
    <property type="component" value="Unassembled WGS sequence"/>
</dbReference>
<evidence type="ECO:0000313" key="2">
    <source>
        <dbReference type="Proteomes" id="UP000306324"/>
    </source>
</evidence>
<organism evidence="1 2">
    <name type="scientific">Candidatus Accumulibacter phosphatis</name>
    <dbReference type="NCBI Taxonomy" id="327160"/>
    <lineage>
        <taxon>Bacteria</taxon>
        <taxon>Pseudomonadati</taxon>
        <taxon>Pseudomonadota</taxon>
        <taxon>Betaproteobacteria</taxon>
        <taxon>Candidatus Accumulibacter</taxon>
    </lineage>
</organism>
<accession>A0A5S4ETC4</accession>
<protein>
    <submittedName>
        <fullName evidence="1">Uncharacterized protein</fullName>
    </submittedName>
</protein>